<dbReference type="Pfam" id="PF04016">
    <property type="entry name" value="DUF364"/>
    <property type="match status" value="1"/>
</dbReference>
<dbReference type="Pfam" id="PF13938">
    <property type="entry name" value="DUF4213"/>
    <property type="match status" value="1"/>
</dbReference>
<name>A0A1H8DF32_9FIRM</name>
<organism evidence="3 4">
    <name type="scientific">Hydrogenoanaerobacterium saccharovorans</name>
    <dbReference type="NCBI Taxonomy" id="474960"/>
    <lineage>
        <taxon>Bacteria</taxon>
        <taxon>Bacillati</taxon>
        <taxon>Bacillota</taxon>
        <taxon>Clostridia</taxon>
        <taxon>Eubacteriales</taxon>
        <taxon>Oscillospiraceae</taxon>
        <taxon>Hydrogenoanaerobacterium</taxon>
    </lineage>
</organism>
<dbReference type="SUPFAM" id="SSF159713">
    <property type="entry name" value="Dhaf3308-like"/>
    <property type="match status" value="1"/>
</dbReference>
<keyword evidence="4" id="KW-1185">Reference proteome</keyword>
<reference evidence="3 4" key="1">
    <citation type="submission" date="2016-10" db="EMBL/GenBank/DDBJ databases">
        <authorList>
            <person name="de Groot N.N."/>
        </authorList>
    </citation>
    <scope>NUCLEOTIDE SEQUENCE [LARGE SCALE GENOMIC DNA]</scope>
    <source>
        <strain evidence="3 4">CGMCC 1.5070</strain>
    </source>
</reference>
<feature type="domain" description="DUF4213" evidence="2">
    <location>
        <begin position="5"/>
        <end position="86"/>
    </location>
</feature>
<dbReference type="Gene3D" id="3.30.390.100">
    <property type="match status" value="1"/>
</dbReference>
<evidence type="ECO:0000313" key="3">
    <source>
        <dbReference type="EMBL" id="SEN05786.1"/>
    </source>
</evidence>
<dbReference type="InterPro" id="IPR025251">
    <property type="entry name" value="DUF4213"/>
</dbReference>
<evidence type="ECO:0000259" key="2">
    <source>
        <dbReference type="Pfam" id="PF13938"/>
    </source>
</evidence>
<dbReference type="InterPro" id="IPR007161">
    <property type="entry name" value="DUF364"/>
</dbReference>
<dbReference type="OrthoDB" id="9806942at2"/>
<dbReference type="EMBL" id="FOCG01000003">
    <property type="protein sequence ID" value="SEN05786.1"/>
    <property type="molecule type" value="Genomic_DNA"/>
</dbReference>
<dbReference type="Proteomes" id="UP000199158">
    <property type="component" value="Unassembled WGS sequence"/>
</dbReference>
<evidence type="ECO:0000259" key="1">
    <source>
        <dbReference type="Pfam" id="PF04016"/>
    </source>
</evidence>
<proteinExistence type="predicted"/>
<gene>
    <name evidence="3" type="ORF">SAMN05216180_2574</name>
</gene>
<accession>A0A1H8DF32</accession>
<protein>
    <recommendedName>
        <fullName evidence="5">Heavy-metal chelation</fullName>
    </recommendedName>
</protein>
<evidence type="ECO:0008006" key="5">
    <source>
        <dbReference type="Google" id="ProtNLM"/>
    </source>
</evidence>
<dbReference type="Gene3D" id="3.40.50.11590">
    <property type="match status" value="1"/>
</dbReference>
<dbReference type="AlphaFoldDB" id="A0A1H8DF32"/>
<evidence type="ECO:0000313" key="4">
    <source>
        <dbReference type="Proteomes" id="UP000199158"/>
    </source>
</evidence>
<feature type="domain" description="Putative heavy-metal chelation" evidence="1">
    <location>
        <begin position="109"/>
        <end position="236"/>
    </location>
</feature>
<dbReference type="STRING" id="474960.SAMN05216180_2574"/>
<sequence length="255" mass="28624">MWELYDALINEIPENITVQDYCNGRLWSEVQTNQGTGVAMLIDGVSRPPMHPTSFFGEPLKKMAECIKSWNFAEASLGLAAINAWYNTPPHTDSLNITYGKNRVERDAFVTYQEEITDKKVTVIGHFPFLETRFQPICSLSVLERNPKEGDFPDSACEYLLHEQDYVFITGVTIINKTLPRLLELSKNAKVVLVGPSVPLAPCLFHFGVHSLESFLVTSPQKCSEFVRQRLNGSLFSCGKMVSLANKTNTNEVSL</sequence>
<dbReference type="RefSeq" id="WP_092755818.1">
    <property type="nucleotide sequence ID" value="NZ_FOCG01000003.1"/>
</dbReference>